<evidence type="ECO:0000313" key="3">
    <source>
        <dbReference type="Proteomes" id="UP000515955"/>
    </source>
</evidence>
<keyword evidence="3" id="KW-1185">Reference proteome</keyword>
<proteinExistence type="predicted"/>
<dbReference type="InterPro" id="IPR021880">
    <property type="entry name" value="DUF3489"/>
</dbReference>
<protein>
    <submittedName>
        <fullName evidence="2">DUF3489 domain-containing protein</fullName>
    </submittedName>
</protein>
<dbReference type="KEGG" id="srhi:H9L12_10060"/>
<evidence type="ECO:0000256" key="1">
    <source>
        <dbReference type="SAM" id="MobiDB-lite"/>
    </source>
</evidence>
<sequence>MPTSTKPRTKSATVARLLSRKKGATLHEIAKATQWKPHSCRAFLTAMRKKERVLREERPDGTTSYRIGRESAPEPTSE</sequence>
<dbReference type="EMBL" id="CP060717">
    <property type="protein sequence ID" value="QNN64623.1"/>
    <property type="molecule type" value="Genomic_DNA"/>
</dbReference>
<organism evidence="2 3">
    <name type="scientific">Sphingomonas rhizophila</name>
    <dbReference type="NCBI Taxonomy" id="2071607"/>
    <lineage>
        <taxon>Bacteria</taxon>
        <taxon>Pseudomonadati</taxon>
        <taxon>Pseudomonadota</taxon>
        <taxon>Alphaproteobacteria</taxon>
        <taxon>Sphingomonadales</taxon>
        <taxon>Sphingomonadaceae</taxon>
        <taxon>Sphingomonas</taxon>
    </lineage>
</organism>
<reference evidence="2 3" key="1">
    <citation type="submission" date="2020-08" db="EMBL/GenBank/DDBJ databases">
        <title>Genome sequence of Sphingomonas rhizophila KACC 19189T.</title>
        <authorList>
            <person name="Hyun D.-W."/>
            <person name="Bae J.-W."/>
        </authorList>
    </citation>
    <scope>NUCLEOTIDE SEQUENCE [LARGE SCALE GENOMIC DNA]</scope>
    <source>
        <strain evidence="2 3">KACC 19189</strain>
    </source>
</reference>
<dbReference type="Pfam" id="PF11994">
    <property type="entry name" value="DUF3489"/>
    <property type="match status" value="1"/>
</dbReference>
<feature type="region of interest" description="Disordered" evidence="1">
    <location>
        <begin position="51"/>
        <end position="78"/>
    </location>
</feature>
<evidence type="ECO:0000313" key="2">
    <source>
        <dbReference type="EMBL" id="QNN64623.1"/>
    </source>
</evidence>
<name>A0A7G9S9U8_9SPHN</name>
<dbReference type="AlphaFoldDB" id="A0A7G9S9U8"/>
<dbReference type="SUPFAM" id="SSF46785">
    <property type="entry name" value="Winged helix' DNA-binding domain"/>
    <property type="match status" value="1"/>
</dbReference>
<dbReference type="Proteomes" id="UP000515955">
    <property type="component" value="Chromosome"/>
</dbReference>
<accession>A0A7G9S9U8</accession>
<dbReference type="InterPro" id="IPR036390">
    <property type="entry name" value="WH_DNA-bd_sf"/>
</dbReference>
<gene>
    <name evidence="2" type="ORF">H9L12_10060</name>
</gene>